<evidence type="ECO:0000256" key="4">
    <source>
        <dbReference type="ARBA" id="ARBA00022695"/>
    </source>
</evidence>
<dbReference type="STRING" id="333140.AWW68_17980"/>
<keyword evidence="6 13" id="KW-0479">Metal-binding</keyword>
<feature type="domain" description="Toprim" evidence="15">
    <location>
        <begin position="260"/>
        <end position="341"/>
    </location>
</feature>
<comment type="similarity">
    <text evidence="12 13">Belongs to the DnaG primase family.</text>
</comment>
<dbReference type="InterPro" id="IPR050219">
    <property type="entry name" value="DnaG_primase"/>
</dbReference>
<dbReference type="Pfam" id="PF13155">
    <property type="entry name" value="Toprim_2"/>
    <property type="match status" value="1"/>
</dbReference>
<dbReference type="Pfam" id="PF01807">
    <property type="entry name" value="Zn_ribbon_DnaG"/>
    <property type="match status" value="1"/>
</dbReference>
<dbReference type="PANTHER" id="PTHR30313:SF2">
    <property type="entry name" value="DNA PRIMASE"/>
    <property type="match status" value="1"/>
</dbReference>
<keyword evidence="3 12" id="KW-0808">Transferase</keyword>
<gene>
    <name evidence="12" type="primary">dnaG</name>
    <name evidence="16" type="ORF">AWW68_17980</name>
</gene>
<keyword evidence="2 12" id="KW-0639">Primosome</keyword>
<name>A0A150X021_9BACT</name>
<dbReference type="EC" id="2.7.7.101" evidence="12"/>
<evidence type="ECO:0000256" key="1">
    <source>
        <dbReference type="ARBA" id="ARBA00022478"/>
    </source>
</evidence>
<dbReference type="SMART" id="SM00493">
    <property type="entry name" value="TOPRIM"/>
    <property type="match status" value="1"/>
</dbReference>
<dbReference type="AlphaFoldDB" id="A0A150X021"/>
<dbReference type="InterPro" id="IPR006171">
    <property type="entry name" value="TOPRIM_dom"/>
</dbReference>
<dbReference type="InterPro" id="IPR034151">
    <property type="entry name" value="TOPRIM_DnaG_bac"/>
</dbReference>
<dbReference type="SUPFAM" id="SSF57783">
    <property type="entry name" value="Zinc beta-ribbon"/>
    <property type="match status" value="1"/>
</dbReference>
<evidence type="ECO:0000256" key="11">
    <source>
        <dbReference type="ARBA" id="ARBA00023163"/>
    </source>
</evidence>
<dbReference type="GO" id="GO:0000428">
    <property type="term" value="C:DNA-directed RNA polymerase complex"/>
    <property type="evidence" value="ECO:0007669"/>
    <property type="project" value="UniProtKB-KW"/>
</dbReference>
<feature type="region of interest" description="Disordered" evidence="14">
    <location>
        <begin position="441"/>
        <end position="462"/>
    </location>
</feature>
<keyword evidence="8 13" id="KW-0862">Zinc</keyword>
<dbReference type="HAMAP" id="MF_00974">
    <property type="entry name" value="DNA_primase_DnaG"/>
    <property type="match status" value="1"/>
</dbReference>
<sequence>MAISDSTIQEIKNRIDIVEVISDFVSLKKVGSNYRGLSPFTNEKTPSFYVSPSKEIFKCFSSGKGGDAISFVMEVEGISYIEALKYLAGKYGIEVQEEEQTDEQIQAQNERDSLFIILNFASEFFKKQLFQSEEGKSIGLSYFKERGFNEQTIKTFELGYSLDQWDGLLKEAKSKGYSEDILEKAGLILRQENKKYDRFRGRVMFPIQNVAGKVIAFGARTLRSDKKQPKYINSPETDVYHKSNILYGIHQARQAIRNEDLCYLVEGYTDVISMHQAGVHNVVASSGTSLTKEQIQLISRYTKNITVLYDGDSAGIKASFRGIDMILENDLDVRAVVFPDGQDPDSFSRTMTSDAFQEYLKSNARDFITFKTDILTDGGKQTDPTKKVQVIRDIIESISLIPDGIKRSVYVSASANLLDVEEQVLLSELNKLIIQKQRKDKKPEAYQEELPPPVAEPQQKKPDIGSLAFPVERECLRLVINYGHEPFDEEMSIAEFVLGETESINFENKLIEETLNWATQLLDEGKKLDADQFIGPNNPSMSQLVIDMLEMKYFVSEGWEERHRISTMHESEDLPNAAYSAILRLKRKKLESLIHQNEETLKKSKNQDEQDELMRMHQHLKIMLKEINDELGTVIS</sequence>
<comment type="caution">
    <text evidence="12">Lacks conserved residue(s) required for the propagation of feature annotation.</text>
</comment>
<dbReference type="Gene3D" id="3.40.1360.10">
    <property type="match status" value="1"/>
</dbReference>
<evidence type="ECO:0000256" key="7">
    <source>
        <dbReference type="ARBA" id="ARBA00022771"/>
    </source>
</evidence>
<comment type="cofactor">
    <cofactor evidence="13">
        <name>Zn(2+)</name>
        <dbReference type="ChEBI" id="CHEBI:29105"/>
    </cofactor>
    <text evidence="13">Binds 1 zinc ion per monomer.</text>
</comment>
<dbReference type="GO" id="GO:0003899">
    <property type="term" value="F:DNA-directed RNA polymerase activity"/>
    <property type="evidence" value="ECO:0007669"/>
    <property type="project" value="UniProtKB-UniRule"/>
</dbReference>
<dbReference type="PROSITE" id="PS50880">
    <property type="entry name" value="TOPRIM"/>
    <property type="match status" value="1"/>
</dbReference>
<dbReference type="Proteomes" id="UP000075606">
    <property type="component" value="Unassembled WGS sequence"/>
</dbReference>
<evidence type="ECO:0000259" key="15">
    <source>
        <dbReference type="PROSITE" id="PS50880"/>
    </source>
</evidence>
<evidence type="ECO:0000256" key="6">
    <source>
        <dbReference type="ARBA" id="ARBA00022723"/>
    </source>
</evidence>
<dbReference type="PANTHER" id="PTHR30313">
    <property type="entry name" value="DNA PRIMASE"/>
    <property type="match status" value="1"/>
</dbReference>
<dbReference type="PIRSF" id="PIRSF002811">
    <property type="entry name" value="DnaG"/>
    <property type="match status" value="1"/>
</dbReference>
<dbReference type="NCBIfam" id="TIGR01391">
    <property type="entry name" value="dnaG"/>
    <property type="match status" value="1"/>
</dbReference>
<keyword evidence="10 12" id="KW-0238">DNA-binding</keyword>
<keyword evidence="1 12" id="KW-0240">DNA-directed RNA polymerase</keyword>
<dbReference type="Pfam" id="PF08275">
    <property type="entry name" value="DNAG_N"/>
    <property type="match status" value="1"/>
</dbReference>
<accession>A0A150X021</accession>
<evidence type="ECO:0000256" key="8">
    <source>
        <dbReference type="ARBA" id="ARBA00022833"/>
    </source>
</evidence>
<dbReference type="CDD" id="cd03364">
    <property type="entry name" value="TOPRIM_DnaG_primases"/>
    <property type="match status" value="1"/>
</dbReference>
<dbReference type="EMBL" id="LRPC01000031">
    <property type="protein sequence ID" value="KYG71902.1"/>
    <property type="molecule type" value="Genomic_DNA"/>
</dbReference>
<organism evidence="16 17">
    <name type="scientific">Roseivirga spongicola</name>
    <dbReference type="NCBI Taxonomy" id="333140"/>
    <lineage>
        <taxon>Bacteria</taxon>
        <taxon>Pseudomonadati</taxon>
        <taxon>Bacteroidota</taxon>
        <taxon>Cytophagia</taxon>
        <taxon>Cytophagales</taxon>
        <taxon>Roseivirgaceae</taxon>
        <taxon>Roseivirga</taxon>
    </lineage>
</organism>
<evidence type="ECO:0000313" key="17">
    <source>
        <dbReference type="Proteomes" id="UP000075606"/>
    </source>
</evidence>
<comment type="subunit">
    <text evidence="12">Monomer. Interacts with DnaB.</text>
</comment>
<keyword evidence="17" id="KW-1185">Reference proteome</keyword>
<comment type="function">
    <text evidence="12 13">RNA polymerase that catalyzes the synthesis of short RNA molecules used as primers for DNA polymerase during DNA replication.</text>
</comment>
<evidence type="ECO:0000256" key="12">
    <source>
        <dbReference type="HAMAP-Rule" id="MF_00974"/>
    </source>
</evidence>
<dbReference type="FunFam" id="3.90.980.10:FF:000001">
    <property type="entry name" value="DNA primase"/>
    <property type="match status" value="1"/>
</dbReference>
<dbReference type="SUPFAM" id="SSF56731">
    <property type="entry name" value="DNA primase core"/>
    <property type="match status" value="1"/>
</dbReference>
<comment type="catalytic activity">
    <reaction evidence="12">
        <text>ssDNA + n NTP = ssDNA/pppN(pN)n-1 hybrid + (n-1) diphosphate.</text>
        <dbReference type="EC" id="2.7.7.101"/>
    </reaction>
</comment>
<dbReference type="Pfam" id="PF10410">
    <property type="entry name" value="DnaB_bind"/>
    <property type="match status" value="1"/>
</dbReference>
<evidence type="ECO:0000256" key="13">
    <source>
        <dbReference type="PIRNR" id="PIRNR002811"/>
    </source>
</evidence>
<keyword evidence="7" id="KW-0863">Zinc-finger</keyword>
<evidence type="ECO:0000256" key="2">
    <source>
        <dbReference type="ARBA" id="ARBA00022515"/>
    </source>
</evidence>
<evidence type="ECO:0000313" key="16">
    <source>
        <dbReference type="EMBL" id="KYG71902.1"/>
    </source>
</evidence>
<dbReference type="Gene3D" id="3.90.980.10">
    <property type="entry name" value="DNA primase, catalytic core, N-terminal domain"/>
    <property type="match status" value="1"/>
</dbReference>
<dbReference type="FunFam" id="3.90.580.10:FF:000001">
    <property type="entry name" value="DNA primase"/>
    <property type="match status" value="1"/>
</dbReference>
<dbReference type="SMART" id="SM00400">
    <property type="entry name" value="ZnF_CHCC"/>
    <property type="match status" value="1"/>
</dbReference>
<evidence type="ECO:0000256" key="9">
    <source>
        <dbReference type="ARBA" id="ARBA00022842"/>
    </source>
</evidence>
<dbReference type="GO" id="GO:0006269">
    <property type="term" value="P:DNA replication, synthesis of primer"/>
    <property type="evidence" value="ECO:0007669"/>
    <property type="project" value="UniProtKB-UniRule"/>
</dbReference>
<evidence type="ECO:0000256" key="5">
    <source>
        <dbReference type="ARBA" id="ARBA00022705"/>
    </source>
</evidence>
<protein>
    <recommendedName>
        <fullName evidence="12 13">DNA primase</fullName>
        <ecNumber evidence="12">2.7.7.101</ecNumber>
    </recommendedName>
</protein>
<dbReference type="GO" id="GO:1990077">
    <property type="term" value="C:primosome complex"/>
    <property type="evidence" value="ECO:0007669"/>
    <property type="project" value="UniProtKB-KW"/>
</dbReference>
<dbReference type="InterPro" id="IPR013264">
    <property type="entry name" value="DNAG_N"/>
</dbReference>
<evidence type="ECO:0000256" key="3">
    <source>
        <dbReference type="ARBA" id="ARBA00022679"/>
    </source>
</evidence>
<evidence type="ECO:0000256" key="14">
    <source>
        <dbReference type="SAM" id="MobiDB-lite"/>
    </source>
</evidence>
<dbReference type="GO" id="GO:0003677">
    <property type="term" value="F:DNA binding"/>
    <property type="evidence" value="ECO:0007669"/>
    <property type="project" value="UniProtKB-KW"/>
</dbReference>
<proteinExistence type="inferred from homology"/>
<dbReference type="GO" id="GO:0008270">
    <property type="term" value="F:zinc ion binding"/>
    <property type="evidence" value="ECO:0007669"/>
    <property type="project" value="UniProtKB-KW"/>
</dbReference>
<dbReference type="InterPro" id="IPR019475">
    <property type="entry name" value="DNA_primase_DnaB-bd"/>
</dbReference>
<keyword evidence="9" id="KW-0460">Magnesium</keyword>
<dbReference type="InterPro" id="IPR030846">
    <property type="entry name" value="DnaG_bac"/>
</dbReference>
<dbReference type="Gene3D" id="3.90.580.10">
    <property type="entry name" value="Zinc finger, CHC2-type domain"/>
    <property type="match status" value="1"/>
</dbReference>
<dbReference type="GO" id="GO:0005737">
    <property type="term" value="C:cytoplasm"/>
    <property type="evidence" value="ECO:0007669"/>
    <property type="project" value="TreeGrafter"/>
</dbReference>
<keyword evidence="4 12" id="KW-0548">Nucleotidyltransferase</keyword>
<reference evidence="16 17" key="1">
    <citation type="submission" date="2016-01" db="EMBL/GenBank/DDBJ databases">
        <title>Genome sequencing of Roseivirga spongicola UST030701-084.</title>
        <authorList>
            <person name="Selvaratnam C."/>
            <person name="Thevarajoo S."/>
            <person name="Goh K.M."/>
            <person name="Ee R."/>
            <person name="Chan K.-G."/>
            <person name="Chong C.S."/>
        </authorList>
    </citation>
    <scope>NUCLEOTIDE SEQUENCE [LARGE SCALE GENOMIC DNA]</scope>
    <source>
        <strain evidence="16 17">UST030701-084</strain>
    </source>
</reference>
<keyword evidence="5 12" id="KW-0235">DNA replication</keyword>
<dbReference type="FunFam" id="3.40.1360.10:FF:000002">
    <property type="entry name" value="DNA primase"/>
    <property type="match status" value="1"/>
</dbReference>
<dbReference type="InterPro" id="IPR036977">
    <property type="entry name" value="DNA_primase_Znf_CHC2"/>
</dbReference>
<dbReference type="RefSeq" id="WP_068224989.1">
    <property type="nucleotide sequence ID" value="NZ_CP139724.1"/>
</dbReference>
<dbReference type="InterPro" id="IPR037068">
    <property type="entry name" value="DNA_primase_core_N_sf"/>
</dbReference>
<comment type="caution">
    <text evidence="16">The sequence shown here is derived from an EMBL/GenBank/DDBJ whole genome shotgun (WGS) entry which is preliminary data.</text>
</comment>
<dbReference type="InterPro" id="IPR006295">
    <property type="entry name" value="DNA_primase_DnaG"/>
</dbReference>
<keyword evidence="11 12" id="KW-0804">Transcription</keyword>
<dbReference type="InterPro" id="IPR002694">
    <property type="entry name" value="Znf_CHC2"/>
</dbReference>
<dbReference type="OrthoDB" id="9803773at2"/>
<evidence type="ECO:0000256" key="10">
    <source>
        <dbReference type="ARBA" id="ARBA00023125"/>
    </source>
</evidence>